<gene>
    <name evidence="2" type="ORF">PC110_g13417</name>
</gene>
<dbReference type="Pfam" id="PF19263">
    <property type="entry name" value="DUF5906"/>
    <property type="match status" value="1"/>
</dbReference>
<dbReference type="STRING" id="29920.A0A329S0K6"/>
<dbReference type="EMBL" id="MJFZ01000382">
    <property type="protein sequence ID" value="RAW30231.1"/>
    <property type="molecule type" value="Genomic_DNA"/>
</dbReference>
<keyword evidence="3" id="KW-1185">Reference proteome</keyword>
<proteinExistence type="predicted"/>
<name>A0A329S0K6_9STRA</name>
<dbReference type="OrthoDB" id="103748at2759"/>
<dbReference type="Proteomes" id="UP000251314">
    <property type="component" value="Unassembled WGS sequence"/>
</dbReference>
<comment type="caution">
    <text evidence="2">The sequence shown here is derived from an EMBL/GenBank/DDBJ whole genome shotgun (WGS) entry which is preliminary data.</text>
</comment>
<dbReference type="InterPro" id="IPR045455">
    <property type="entry name" value="NrS-1_pol-like_helicase"/>
</dbReference>
<feature type="domain" description="NrS-1 polymerase-like helicase" evidence="1">
    <location>
        <begin position="13"/>
        <end position="91"/>
    </location>
</feature>
<organism evidence="2 3">
    <name type="scientific">Phytophthora cactorum</name>
    <dbReference type="NCBI Taxonomy" id="29920"/>
    <lineage>
        <taxon>Eukaryota</taxon>
        <taxon>Sar</taxon>
        <taxon>Stramenopiles</taxon>
        <taxon>Oomycota</taxon>
        <taxon>Peronosporomycetes</taxon>
        <taxon>Peronosporales</taxon>
        <taxon>Peronosporaceae</taxon>
        <taxon>Phytophthora</taxon>
    </lineage>
</organism>
<evidence type="ECO:0000259" key="1">
    <source>
        <dbReference type="Pfam" id="PF19263"/>
    </source>
</evidence>
<evidence type="ECO:0000313" key="3">
    <source>
        <dbReference type="Proteomes" id="UP000251314"/>
    </source>
</evidence>
<reference evidence="2 3" key="1">
    <citation type="submission" date="2018-01" db="EMBL/GenBank/DDBJ databases">
        <title>Draft genome of the strawberry crown rot pathogen Phytophthora cactorum.</title>
        <authorList>
            <person name="Armitage A.D."/>
            <person name="Lysoe E."/>
            <person name="Nellist C.F."/>
            <person name="Harrison R.J."/>
            <person name="Brurberg M.B."/>
        </authorList>
    </citation>
    <scope>NUCLEOTIDE SEQUENCE [LARGE SCALE GENOMIC DNA]</scope>
    <source>
        <strain evidence="2 3">10300</strain>
    </source>
</reference>
<sequence length="281" mass="32299">MNPSLSITCPDMEKLFSLFNGARMGKILVVLDEAVDSRDRGMNNKMKNFVTEERIQIEAKGKDIVEVRDFSNYVIITNNDFASIIEKNERRYICLVASDHRVGDKAYFKIMVGKLLNVEAGCHIFHWLLRRDISNFDVRDLPKTEYKKELSARQTDNVVKWIIDMHEELLASGDSNETSMLSPVWYRLYIKWCRERGGESKIHSLAVFNNIMNKEGFTVREKKIRVNGVRKNTKLRVISRDILETNLSDYITINPVGHASDDGDDIDVGDDVDDDGCPLFL</sequence>
<protein>
    <recommendedName>
        <fullName evidence="1">NrS-1 polymerase-like helicase domain-containing protein</fullName>
    </recommendedName>
</protein>
<evidence type="ECO:0000313" key="2">
    <source>
        <dbReference type="EMBL" id="RAW30231.1"/>
    </source>
</evidence>
<dbReference type="VEuPathDB" id="FungiDB:PC110_g13417"/>
<accession>A0A329S0K6</accession>
<dbReference type="AlphaFoldDB" id="A0A329S0K6"/>